<organism evidence="3 4">
    <name type="scientific">Pomacea canaliculata</name>
    <name type="common">Golden apple snail</name>
    <dbReference type="NCBI Taxonomy" id="400727"/>
    <lineage>
        <taxon>Eukaryota</taxon>
        <taxon>Metazoa</taxon>
        <taxon>Spiralia</taxon>
        <taxon>Lophotrochozoa</taxon>
        <taxon>Mollusca</taxon>
        <taxon>Gastropoda</taxon>
        <taxon>Caenogastropoda</taxon>
        <taxon>Architaenioglossa</taxon>
        <taxon>Ampullarioidea</taxon>
        <taxon>Ampullariidae</taxon>
        <taxon>Pomacea</taxon>
    </lineage>
</organism>
<dbReference type="PANTHER" id="PTHR10024">
    <property type="entry name" value="SYNAPTOTAGMIN"/>
    <property type="match status" value="1"/>
</dbReference>
<reference evidence="3 4" key="1">
    <citation type="submission" date="2018-04" db="EMBL/GenBank/DDBJ databases">
        <title>The genome of golden apple snail Pomacea canaliculata provides insight into stress tolerance and invasive adaptation.</title>
        <authorList>
            <person name="Liu C."/>
            <person name="Liu B."/>
            <person name="Ren Y."/>
            <person name="Zhang Y."/>
            <person name="Wang H."/>
            <person name="Li S."/>
            <person name="Jiang F."/>
            <person name="Yin L."/>
            <person name="Zhang G."/>
            <person name="Qian W."/>
            <person name="Fan W."/>
        </authorList>
    </citation>
    <scope>NUCLEOTIDE SEQUENCE [LARGE SCALE GENOMIC DNA]</scope>
    <source>
        <strain evidence="3">SZHN2017</strain>
        <tissue evidence="3">Muscle</tissue>
    </source>
</reference>
<dbReference type="SMART" id="SM00239">
    <property type="entry name" value="C2"/>
    <property type="match status" value="2"/>
</dbReference>
<feature type="compositionally biased region" description="Low complexity" evidence="1">
    <location>
        <begin position="229"/>
        <end position="239"/>
    </location>
</feature>
<dbReference type="InterPro" id="IPR000008">
    <property type="entry name" value="C2_dom"/>
</dbReference>
<evidence type="ECO:0000313" key="4">
    <source>
        <dbReference type="Proteomes" id="UP000245119"/>
    </source>
</evidence>
<dbReference type="GO" id="GO:0001786">
    <property type="term" value="F:phosphatidylserine binding"/>
    <property type="evidence" value="ECO:0007669"/>
    <property type="project" value="TreeGrafter"/>
</dbReference>
<comment type="caution">
    <text evidence="3">The sequence shown here is derived from an EMBL/GenBank/DDBJ whole genome shotgun (WGS) entry which is preliminary data.</text>
</comment>
<evidence type="ECO:0000313" key="3">
    <source>
        <dbReference type="EMBL" id="PVD25481.1"/>
    </source>
</evidence>
<feature type="region of interest" description="Disordered" evidence="1">
    <location>
        <begin position="157"/>
        <end position="177"/>
    </location>
</feature>
<feature type="compositionally biased region" description="Low complexity" evidence="1">
    <location>
        <begin position="266"/>
        <end position="280"/>
    </location>
</feature>
<keyword evidence="4" id="KW-1185">Reference proteome</keyword>
<dbReference type="InterPro" id="IPR035892">
    <property type="entry name" value="C2_domain_sf"/>
</dbReference>
<accession>A0A2T7NWD6</accession>
<dbReference type="AlphaFoldDB" id="A0A2T7NWD6"/>
<dbReference type="GO" id="GO:0070382">
    <property type="term" value="C:exocytic vesicle"/>
    <property type="evidence" value="ECO:0007669"/>
    <property type="project" value="TreeGrafter"/>
</dbReference>
<dbReference type="CDD" id="cd00276">
    <property type="entry name" value="C2B_Synaptotagmin"/>
    <property type="match status" value="1"/>
</dbReference>
<dbReference type="GO" id="GO:0005886">
    <property type="term" value="C:plasma membrane"/>
    <property type="evidence" value="ECO:0007669"/>
    <property type="project" value="TreeGrafter"/>
</dbReference>
<dbReference type="OrthoDB" id="270970at2759"/>
<dbReference type="PANTHER" id="PTHR10024:SF374">
    <property type="entry name" value="C2 DOMAIN-CONTAINING PROTEIN"/>
    <property type="match status" value="1"/>
</dbReference>
<name>A0A2T7NWD6_POMCA</name>
<protein>
    <recommendedName>
        <fullName evidence="2">C2 domain-containing protein</fullName>
    </recommendedName>
</protein>
<dbReference type="GO" id="GO:0005509">
    <property type="term" value="F:calcium ion binding"/>
    <property type="evidence" value="ECO:0007669"/>
    <property type="project" value="TreeGrafter"/>
</dbReference>
<dbReference type="STRING" id="400727.A0A2T7NWD6"/>
<feature type="domain" description="C2" evidence="2">
    <location>
        <begin position="582"/>
        <end position="703"/>
    </location>
</feature>
<gene>
    <name evidence="3" type="ORF">C0Q70_13137</name>
</gene>
<sequence length="727" mass="81133">MEKMLKHRAAEAWRRTRIYLLKGKTEEMVATRRVEPNVPLPVVCSYPLSYRLPPVPQVSRRHGIVGSQPPFNDDTRSLQLLQPLLGLSYAPLNVPPRRRAVVPQTFSDNILLAPGGNRRHYQWRHLCGSLRLRGGHFVLAFPIMPLAPFLGQEHQEGAEKSLRRRKEKEERKSLIVGPALRKRSRDEAPFVVPQIFVDYGSRRTSYASASDHVMLGALALDLRRASSSSCGSRRTSLASDSDRRGSASSLGSRRTSFASDTDRRGSASSLGSRRTSIFSDPSDRRGSASSRSSRKGSDGSRIDDTDVSFADFSDSETVDVDDNRVLGPRVPRRTSYDVSGRAKEAPPPYRRSHSLAELQGGGVVSAEALCVFTAGRPSRAGERRSTLSTLVFSSLAALDQTGSAVMPATSKSKKQKKQGVIGLPDTPVALHEINLEELIPRYAPPVKPTGRLKVQLQFADDKSSLNVIIIEAQGLIIPGIPKDIEVNPYVKAFLVPGRTFKYRTKTLRNTRDPLFLEKFCIKDLVAGEISEESCLEFQVYSSHHVSRRHLVGVASVRLLDVDHLPGGQTELIVMPQTVYRLHQGDLHLSGCYQPVAGKIVFNILEARNLPRVSLLGAINPYVKVEMYVNGMREGKAKCKVRQNTQDPVWHHQVVFDINRENPKLLGHVFVFHVLHKDMMTGVHKIGQVDLGWYSHGEQLEHWYEIMEHPHRAADYWHPIIKTGKIAS</sequence>
<dbReference type="GO" id="GO:0000149">
    <property type="term" value="F:SNARE binding"/>
    <property type="evidence" value="ECO:0007669"/>
    <property type="project" value="TreeGrafter"/>
</dbReference>
<feature type="compositionally biased region" description="Basic and acidic residues" evidence="1">
    <location>
        <begin position="157"/>
        <end position="173"/>
    </location>
</feature>
<dbReference type="EMBL" id="PZQS01000008">
    <property type="protein sequence ID" value="PVD25481.1"/>
    <property type="molecule type" value="Genomic_DNA"/>
</dbReference>
<dbReference type="Gene3D" id="2.60.40.150">
    <property type="entry name" value="C2 domain"/>
    <property type="match status" value="2"/>
</dbReference>
<dbReference type="GO" id="GO:0017156">
    <property type="term" value="P:calcium-ion regulated exocytosis"/>
    <property type="evidence" value="ECO:0007669"/>
    <property type="project" value="TreeGrafter"/>
</dbReference>
<dbReference type="GO" id="GO:0005544">
    <property type="term" value="F:calcium-dependent phospholipid binding"/>
    <property type="evidence" value="ECO:0007669"/>
    <property type="project" value="TreeGrafter"/>
</dbReference>
<evidence type="ECO:0000259" key="2">
    <source>
        <dbReference type="PROSITE" id="PS50004"/>
    </source>
</evidence>
<feature type="compositionally biased region" description="Basic and acidic residues" evidence="1">
    <location>
        <begin position="295"/>
        <end position="304"/>
    </location>
</feature>
<dbReference type="SUPFAM" id="SSF49562">
    <property type="entry name" value="C2 domain (Calcium/lipid-binding domain, CaLB)"/>
    <property type="match status" value="2"/>
</dbReference>
<feature type="domain" description="C2" evidence="2">
    <location>
        <begin position="448"/>
        <end position="574"/>
    </location>
</feature>
<dbReference type="PROSITE" id="PS50004">
    <property type="entry name" value="C2"/>
    <property type="match status" value="2"/>
</dbReference>
<feature type="region of interest" description="Disordered" evidence="1">
    <location>
        <begin position="320"/>
        <end position="351"/>
    </location>
</feature>
<dbReference type="Proteomes" id="UP000245119">
    <property type="component" value="Linkage Group LG8"/>
</dbReference>
<dbReference type="GO" id="GO:0030276">
    <property type="term" value="F:clathrin binding"/>
    <property type="evidence" value="ECO:0007669"/>
    <property type="project" value="TreeGrafter"/>
</dbReference>
<evidence type="ECO:0000256" key="1">
    <source>
        <dbReference type="SAM" id="MobiDB-lite"/>
    </source>
</evidence>
<feature type="region of interest" description="Disordered" evidence="1">
    <location>
        <begin position="229"/>
        <end position="307"/>
    </location>
</feature>
<proteinExistence type="predicted"/>
<dbReference type="Pfam" id="PF00168">
    <property type="entry name" value="C2"/>
    <property type="match status" value="2"/>
</dbReference>